<evidence type="ECO:0000259" key="5">
    <source>
        <dbReference type="SMART" id="SM00849"/>
    </source>
</evidence>
<organism evidence="6 7">
    <name type="scientific">Nonomuraea soli</name>
    <dbReference type="NCBI Taxonomy" id="1032476"/>
    <lineage>
        <taxon>Bacteria</taxon>
        <taxon>Bacillati</taxon>
        <taxon>Actinomycetota</taxon>
        <taxon>Actinomycetes</taxon>
        <taxon>Streptosporangiales</taxon>
        <taxon>Streptosporangiaceae</taxon>
        <taxon>Nonomuraea</taxon>
    </lineage>
</organism>
<dbReference type="PANTHER" id="PTHR42978">
    <property type="entry name" value="QUORUM-QUENCHING LACTONASE YTNP-RELATED-RELATED"/>
    <property type="match status" value="1"/>
</dbReference>
<dbReference type="EMBL" id="JACDUR010000003">
    <property type="protein sequence ID" value="MBA2891500.1"/>
    <property type="molecule type" value="Genomic_DNA"/>
</dbReference>
<proteinExistence type="inferred from homology"/>
<dbReference type="SMART" id="SM00849">
    <property type="entry name" value="Lactamase_B"/>
    <property type="match status" value="1"/>
</dbReference>
<dbReference type="PANTHER" id="PTHR42978:SF6">
    <property type="entry name" value="QUORUM-QUENCHING LACTONASE YTNP-RELATED"/>
    <property type="match status" value="1"/>
</dbReference>
<evidence type="ECO:0000256" key="2">
    <source>
        <dbReference type="ARBA" id="ARBA00022723"/>
    </source>
</evidence>
<evidence type="ECO:0000256" key="4">
    <source>
        <dbReference type="ARBA" id="ARBA00022833"/>
    </source>
</evidence>
<dbReference type="InterPro" id="IPR001279">
    <property type="entry name" value="Metallo-B-lactamas"/>
</dbReference>
<feature type="domain" description="Metallo-beta-lactamase" evidence="5">
    <location>
        <begin position="48"/>
        <end position="222"/>
    </location>
</feature>
<dbReference type="Proteomes" id="UP000530928">
    <property type="component" value="Unassembled WGS sequence"/>
</dbReference>
<accession>A0A7W0CID3</accession>
<evidence type="ECO:0000256" key="3">
    <source>
        <dbReference type="ARBA" id="ARBA00022801"/>
    </source>
</evidence>
<keyword evidence="3 6" id="KW-0378">Hydrolase</keyword>
<dbReference type="GO" id="GO:0046872">
    <property type="term" value="F:metal ion binding"/>
    <property type="evidence" value="ECO:0007669"/>
    <property type="project" value="UniProtKB-KW"/>
</dbReference>
<dbReference type="SUPFAM" id="SSF56281">
    <property type="entry name" value="Metallo-hydrolase/oxidoreductase"/>
    <property type="match status" value="1"/>
</dbReference>
<evidence type="ECO:0000313" key="7">
    <source>
        <dbReference type="Proteomes" id="UP000530928"/>
    </source>
</evidence>
<dbReference type="RefSeq" id="WP_181610290.1">
    <property type="nucleotide sequence ID" value="NZ_BAABAM010000002.1"/>
</dbReference>
<keyword evidence="4" id="KW-0862">Zinc</keyword>
<reference evidence="6 7" key="1">
    <citation type="submission" date="2020-07" db="EMBL/GenBank/DDBJ databases">
        <title>Genomic Encyclopedia of Type Strains, Phase IV (KMG-IV): sequencing the most valuable type-strain genomes for metagenomic binning, comparative biology and taxonomic classification.</title>
        <authorList>
            <person name="Goeker M."/>
        </authorList>
    </citation>
    <scope>NUCLEOTIDE SEQUENCE [LARGE SCALE GENOMIC DNA]</scope>
    <source>
        <strain evidence="6 7">DSM 45533</strain>
    </source>
</reference>
<gene>
    <name evidence="6" type="ORF">HNR30_002841</name>
</gene>
<comment type="caution">
    <text evidence="6">The sequence shown here is derived from an EMBL/GenBank/DDBJ whole genome shotgun (WGS) entry which is preliminary data.</text>
</comment>
<dbReference type="Gene3D" id="3.60.15.10">
    <property type="entry name" value="Ribonuclease Z/Hydroxyacylglutathione hydrolase-like"/>
    <property type="match status" value="2"/>
</dbReference>
<dbReference type="InterPro" id="IPR051013">
    <property type="entry name" value="MBL_superfamily_lactonases"/>
</dbReference>
<evidence type="ECO:0000256" key="1">
    <source>
        <dbReference type="ARBA" id="ARBA00007749"/>
    </source>
</evidence>
<sequence length="232" mass="25220">MPYESRKIGTVEITPLCDAVGPMGPSLRRPFQETFLGAPHDEGEWILHFHCYLLRGDEGHVTLVDTGIGPASDWAPAPGHLLSELAAAGVEPGDVDTVIITHMHSDHYGGTVIDGKPVFRNARHIVQAADPNPLGELMTTVDGDAEVAPGVWVRHTPGHTPGHQIVETGEFTLAADILHHPVQLADPTIRYVHDHDADLASRARIALVERLRAERRLLGTAHFAEPFIQLGE</sequence>
<evidence type="ECO:0000313" key="6">
    <source>
        <dbReference type="EMBL" id="MBA2891500.1"/>
    </source>
</evidence>
<protein>
    <submittedName>
        <fullName evidence="6">Glyoxylase-like metal-dependent hydrolase (Beta-lactamase superfamily II)</fullName>
    </submittedName>
</protein>
<name>A0A7W0CID3_9ACTN</name>
<dbReference type="GO" id="GO:0016787">
    <property type="term" value="F:hydrolase activity"/>
    <property type="evidence" value="ECO:0007669"/>
    <property type="project" value="UniProtKB-KW"/>
</dbReference>
<keyword evidence="2" id="KW-0479">Metal-binding</keyword>
<dbReference type="Pfam" id="PF00753">
    <property type="entry name" value="Lactamase_B"/>
    <property type="match status" value="1"/>
</dbReference>
<dbReference type="AlphaFoldDB" id="A0A7W0CID3"/>
<dbReference type="InterPro" id="IPR036866">
    <property type="entry name" value="RibonucZ/Hydroxyglut_hydro"/>
</dbReference>
<keyword evidence="7" id="KW-1185">Reference proteome</keyword>
<comment type="similarity">
    <text evidence="1">Belongs to the metallo-beta-lactamase superfamily.</text>
</comment>